<dbReference type="EnsemblMetazoa" id="SCAU011578-RA">
    <property type="protein sequence ID" value="SCAU011578-PA"/>
    <property type="gene ID" value="SCAU011578"/>
</dbReference>
<comment type="similarity">
    <text evidence="2">Belongs to the insect chemoreceptor superfamily. Gustatory receptor (GR) family. Gr5a subfamily.</text>
</comment>
<comment type="function">
    <text evidence="8">Plays a role in the sugar gustatory response.</text>
</comment>
<proteinExistence type="inferred from homology"/>
<feature type="transmembrane region" description="Helical" evidence="9">
    <location>
        <begin position="278"/>
        <end position="296"/>
    </location>
</feature>
<evidence type="ECO:0000313" key="10">
    <source>
        <dbReference type="EnsemblMetazoa" id="SCAU011578-PA"/>
    </source>
</evidence>
<evidence type="ECO:0000256" key="3">
    <source>
        <dbReference type="ARBA" id="ARBA00022475"/>
    </source>
</evidence>
<keyword evidence="5 9" id="KW-1133">Transmembrane helix</keyword>
<name>A0A1I8PVU0_STOCA</name>
<accession>A0A1I8PVU0</accession>
<evidence type="ECO:0000256" key="2">
    <source>
        <dbReference type="ARBA" id="ARBA00005327"/>
    </source>
</evidence>
<keyword evidence="8" id="KW-0807">Transducer</keyword>
<reference evidence="10" key="1">
    <citation type="submission" date="2020-05" db="UniProtKB">
        <authorList>
            <consortium name="EnsemblMetazoa"/>
        </authorList>
    </citation>
    <scope>IDENTIFICATION</scope>
    <source>
        <strain evidence="10">USDA</strain>
    </source>
</reference>
<evidence type="ECO:0000256" key="1">
    <source>
        <dbReference type="ARBA" id="ARBA00004651"/>
    </source>
</evidence>
<evidence type="ECO:0000256" key="6">
    <source>
        <dbReference type="ARBA" id="ARBA00023136"/>
    </source>
</evidence>
<dbReference type="STRING" id="35570.A0A1I8PVU0"/>
<feature type="transmembrane region" description="Helical" evidence="9">
    <location>
        <begin position="174"/>
        <end position="196"/>
    </location>
</feature>
<keyword evidence="3" id="KW-1003">Cell membrane</keyword>
<gene>
    <name evidence="10" type="primary">106095056</name>
</gene>
<evidence type="ECO:0000256" key="5">
    <source>
        <dbReference type="ARBA" id="ARBA00022989"/>
    </source>
</evidence>
<evidence type="ECO:0000313" key="11">
    <source>
        <dbReference type="Proteomes" id="UP000095300"/>
    </source>
</evidence>
<dbReference type="VEuPathDB" id="VectorBase:SCAU011578"/>
<comment type="subcellular location">
    <subcellularLocation>
        <location evidence="1">Cell membrane</location>
        <topology evidence="1">Multi-pass membrane protein</topology>
    </subcellularLocation>
</comment>
<dbReference type="KEGG" id="scac:106095056"/>
<feature type="transmembrane region" description="Helical" evidence="9">
    <location>
        <begin position="248"/>
        <end position="266"/>
    </location>
</feature>
<feature type="transmembrane region" description="Helical" evidence="9">
    <location>
        <begin position="56"/>
        <end position="74"/>
    </location>
</feature>
<organism evidence="10 11">
    <name type="scientific">Stomoxys calcitrans</name>
    <name type="common">Stable fly</name>
    <name type="synonym">Conops calcitrans</name>
    <dbReference type="NCBI Taxonomy" id="35570"/>
    <lineage>
        <taxon>Eukaryota</taxon>
        <taxon>Metazoa</taxon>
        <taxon>Ecdysozoa</taxon>
        <taxon>Arthropoda</taxon>
        <taxon>Hexapoda</taxon>
        <taxon>Insecta</taxon>
        <taxon>Pterygota</taxon>
        <taxon>Neoptera</taxon>
        <taxon>Endopterygota</taxon>
        <taxon>Diptera</taxon>
        <taxon>Brachycera</taxon>
        <taxon>Muscomorpha</taxon>
        <taxon>Muscoidea</taxon>
        <taxon>Muscidae</taxon>
        <taxon>Stomoxys</taxon>
    </lineage>
</organism>
<dbReference type="OrthoDB" id="5800391at2759"/>
<evidence type="ECO:0000256" key="8">
    <source>
        <dbReference type="PIRNR" id="PIRNR038981"/>
    </source>
</evidence>
<keyword evidence="7 8" id="KW-0675">Receptor</keyword>
<keyword evidence="4 9" id="KW-0812">Transmembrane</keyword>
<dbReference type="InterPro" id="IPR009318">
    <property type="entry name" value="Gustatory_rcpt"/>
</dbReference>
<dbReference type="AlphaFoldDB" id="A0A1I8PVU0"/>
<dbReference type="PANTHER" id="PTHR21421">
    <property type="entry name" value="GUSTATORY RECEPTOR"/>
    <property type="match status" value="1"/>
</dbReference>
<dbReference type="GO" id="GO:0007165">
    <property type="term" value="P:signal transduction"/>
    <property type="evidence" value="ECO:0007669"/>
    <property type="project" value="UniProtKB-KW"/>
</dbReference>
<keyword evidence="6 9" id="KW-0472">Membrane</keyword>
<dbReference type="GO" id="GO:0033041">
    <property type="term" value="F:sweet taste receptor activity"/>
    <property type="evidence" value="ECO:0007669"/>
    <property type="project" value="TreeGrafter"/>
</dbReference>
<feature type="transmembrane region" description="Helical" evidence="9">
    <location>
        <begin position="12"/>
        <end position="36"/>
    </location>
</feature>
<keyword evidence="11" id="KW-1185">Reference proteome</keyword>
<dbReference type="PANTHER" id="PTHR21421:SF35">
    <property type="entry name" value="GUSTATORY RECEPTOR FOR SUGAR TASTE 64B-RELATED"/>
    <property type="match status" value="1"/>
</dbReference>
<dbReference type="PIRSF" id="PIRSF038981">
    <property type="entry name" value="GRP"/>
    <property type="match status" value="1"/>
</dbReference>
<sequence>MPVLGVSPNSDVALVCFQWLSLAMLATIALCIFASIDLFLSLKVVIEHGIKLTTTGPLSFSIECVLAFMLFLDLSRKWPNLIKATRQLEVIFLGVPYGACPESQMLSRRVRLTGSIFLMGAILEHLCYVSSSLYSNHLQILQCNLTVDFWRNYYTRERLQFFSLIEYNVWLVPLLQWITISMTFVWNFVDIFLILVSQVLAMRFNQFKWHIQCHQKEHMSTDFWLNVRQDFLSLTDLLWKFDRALSSLVLLSCAQSLYFLAVQTFHAFLYRDNFMSEIYFWFSLVFVACRTFYMMWSAANINHTANGILSTIYEIPTSKWCLELKRLNEVIVSDLIALSGKGFFFLTRRLMLAMLGTLVIYELVLLDQVDGNDVHTPLCSQKKA</sequence>
<dbReference type="Proteomes" id="UP000095300">
    <property type="component" value="Unassembled WGS sequence"/>
</dbReference>
<dbReference type="Pfam" id="PF06151">
    <property type="entry name" value="Trehalose_recp"/>
    <property type="match status" value="1"/>
</dbReference>
<evidence type="ECO:0000256" key="9">
    <source>
        <dbReference type="SAM" id="Phobius"/>
    </source>
</evidence>
<evidence type="ECO:0000256" key="7">
    <source>
        <dbReference type="ARBA" id="ARBA00023170"/>
    </source>
</evidence>
<protein>
    <recommendedName>
        <fullName evidence="8">Gustatory receptor</fullName>
    </recommendedName>
</protein>
<evidence type="ECO:0000256" key="4">
    <source>
        <dbReference type="ARBA" id="ARBA00022692"/>
    </source>
</evidence>
<dbReference type="GO" id="GO:0005886">
    <property type="term" value="C:plasma membrane"/>
    <property type="evidence" value="ECO:0007669"/>
    <property type="project" value="UniProtKB-SubCell"/>
</dbReference>